<dbReference type="PANTHER" id="PTHR46797:SF1">
    <property type="entry name" value="METHYLPHOSPHONATE SYNTHASE"/>
    <property type="match status" value="1"/>
</dbReference>
<evidence type="ECO:0000313" key="4">
    <source>
        <dbReference type="EMBL" id="MBS4884794.1"/>
    </source>
</evidence>
<protein>
    <submittedName>
        <fullName evidence="4">Helix-turn-helix transcriptional regulator</fullName>
    </submittedName>
</protein>
<dbReference type="RefSeq" id="WP_004800901.1">
    <property type="nucleotide sequence ID" value="NZ_CABKNA010000001.1"/>
</dbReference>
<dbReference type="GO" id="GO:0003700">
    <property type="term" value="F:DNA-binding transcription factor activity"/>
    <property type="evidence" value="ECO:0007669"/>
    <property type="project" value="TreeGrafter"/>
</dbReference>
<feature type="region of interest" description="Disordered" evidence="2">
    <location>
        <begin position="1"/>
        <end position="29"/>
    </location>
</feature>
<evidence type="ECO:0000256" key="1">
    <source>
        <dbReference type="ARBA" id="ARBA00023125"/>
    </source>
</evidence>
<name>A0A942WAF7_9FIRM</name>
<dbReference type="PROSITE" id="PS50943">
    <property type="entry name" value="HTH_CROC1"/>
    <property type="match status" value="1"/>
</dbReference>
<dbReference type="Gene3D" id="1.10.260.40">
    <property type="entry name" value="lambda repressor-like DNA-binding domains"/>
    <property type="match status" value="1"/>
</dbReference>
<dbReference type="Proteomes" id="UP000753219">
    <property type="component" value="Unassembled WGS sequence"/>
</dbReference>
<dbReference type="Pfam" id="PF01381">
    <property type="entry name" value="HTH_3"/>
    <property type="match status" value="1"/>
</dbReference>
<dbReference type="GO" id="GO:0003677">
    <property type="term" value="F:DNA binding"/>
    <property type="evidence" value="ECO:0007669"/>
    <property type="project" value="UniProtKB-KW"/>
</dbReference>
<dbReference type="InterPro" id="IPR050807">
    <property type="entry name" value="TransReg_Diox_bact_type"/>
</dbReference>
<dbReference type="EMBL" id="JAGZMZ010000024">
    <property type="protein sequence ID" value="MBS4884794.1"/>
    <property type="molecule type" value="Genomic_DNA"/>
</dbReference>
<dbReference type="InterPro" id="IPR001387">
    <property type="entry name" value="Cro/C1-type_HTH"/>
</dbReference>
<dbReference type="SMART" id="SM00530">
    <property type="entry name" value="HTH_XRE"/>
    <property type="match status" value="1"/>
</dbReference>
<evidence type="ECO:0000313" key="5">
    <source>
        <dbReference type="Proteomes" id="UP000753219"/>
    </source>
</evidence>
<comment type="caution">
    <text evidence="4">The sequence shown here is derived from an EMBL/GenBank/DDBJ whole genome shotgun (WGS) entry which is preliminary data.</text>
</comment>
<dbReference type="GeneID" id="92794301"/>
<dbReference type="GO" id="GO:0005829">
    <property type="term" value="C:cytosol"/>
    <property type="evidence" value="ECO:0007669"/>
    <property type="project" value="TreeGrafter"/>
</dbReference>
<reference evidence="4" key="1">
    <citation type="submission" date="2021-02" db="EMBL/GenBank/DDBJ databases">
        <title>Infant gut strain persistence is associated with maternal origin, phylogeny, and functional potential including surface adhesion and iron acquisition.</title>
        <authorList>
            <person name="Lou Y.C."/>
        </authorList>
    </citation>
    <scope>NUCLEOTIDE SEQUENCE</scope>
    <source>
        <strain evidence="4">L3_108_103G1_dasL3_108_103G1_concoct_2</strain>
    </source>
</reference>
<dbReference type="AlphaFoldDB" id="A0A942WAF7"/>
<sequence length="94" mass="11044">MASKLVHDAQSMRREMDNQEQTNNLSDMRIETRFGRNVQMYRKQRHYTQFQLAELCGLNQNYISEIENGKRNVTLRVLNDLAEALGVEVKELVD</sequence>
<keyword evidence="1" id="KW-0238">DNA-binding</keyword>
<feature type="compositionally biased region" description="Basic and acidic residues" evidence="2">
    <location>
        <begin position="1"/>
        <end position="17"/>
    </location>
</feature>
<evidence type="ECO:0000259" key="3">
    <source>
        <dbReference type="PROSITE" id="PS50943"/>
    </source>
</evidence>
<evidence type="ECO:0000256" key="2">
    <source>
        <dbReference type="SAM" id="MobiDB-lite"/>
    </source>
</evidence>
<organism evidence="4 5">
    <name type="scientific">Amedibacillus dolichus</name>
    <dbReference type="NCBI Taxonomy" id="31971"/>
    <lineage>
        <taxon>Bacteria</taxon>
        <taxon>Bacillati</taxon>
        <taxon>Bacillota</taxon>
        <taxon>Erysipelotrichia</taxon>
        <taxon>Erysipelotrichales</taxon>
        <taxon>Erysipelotrichaceae</taxon>
        <taxon>Amedibacillus</taxon>
    </lineage>
</organism>
<accession>A0A942WAF7</accession>
<feature type="domain" description="HTH cro/C1-type" evidence="3">
    <location>
        <begin position="38"/>
        <end position="92"/>
    </location>
</feature>
<gene>
    <name evidence="4" type="ORF">KHZ85_08510</name>
</gene>
<dbReference type="SUPFAM" id="SSF47413">
    <property type="entry name" value="lambda repressor-like DNA-binding domains"/>
    <property type="match status" value="1"/>
</dbReference>
<dbReference type="InterPro" id="IPR010982">
    <property type="entry name" value="Lambda_DNA-bd_dom_sf"/>
</dbReference>
<dbReference type="PANTHER" id="PTHR46797">
    <property type="entry name" value="HTH-TYPE TRANSCRIPTIONAL REGULATOR"/>
    <property type="match status" value="1"/>
</dbReference>
<dbReference type="CDD" id="cd00093">
    <property type="entry name" value="HTH_XRE"/>
    <property type="match status" value="1"/>
</dbReference>
<proteinExistence type="predicted"/>